<dbReference type="InterPro" id="IPR019819">
    <property type="entry name" value="Carboxylesterase_B_CS"/>
</dbReference>
<evidence type="ECO:0000256" key="4">
    <source>
        <dbReference type="ARBA" id="ARBA00023180"/>
    </source>
</evidence>
<dbReference type="GO" id="GO:0019695">
    <property type="term" value="P:choline metabolic process"/>
    <property type="evidence" value="ECO:0007669"/>
    <property type="project" value="TreeGrafter"/>
</dbReference>
<dbReference type="PANTHER" id="PTHR43918">
    <property type="entry name" value="ACETYLCHOLINESTERASE"/>
    <property type="match status" value="1"/>
</dbReference>
<comment type="caution">
    <text evidence="8">The sequence shown here is derived from an EMBL/GenBank/DDBJ whole genome shotgun (WGS) entry which is preliminary data.</text>
</comment>
<proteinExistence type="inferred from homology"/>
<evidence type="ECO:0000313" key="8">
    <source>
        <dbReference type="EMBL" id="TDG42263.1"/>
    </source>
</evidence>
<feature type="chain" id="PRO_5019869359" description="Carboxylesterase type B domain-containing protein" evidence="6">
    <location>
        <begin position="23"/>
        <end position="788"/>
    </location>
</feature>
<dbReference type="EMBL" id="LSRL02000255">
    <property type="protein sequence ID" value="TDG42263.1"/>
    <property type="molecule type" value="Genomic_DNA"/>
</dbReference>
<keyword evidence="9" id="KW-1185">Reference proteome</keyword>
<keyword evidence="6" id="KW-0732">Signal</keyword>
<feature type="signal peptide" evidence="6">
    <location>
        <begin position="1"/>
        <end position="22"/>
    </location>
</feature>
<dbReference type="OMA" id="QSHSMDM"/>
<reference evidence="8 9" key="1">
    <citation type="journal article" date="2019" name="J. Hered.">
        <title>An Improved Genome Assembly for Drosophila navojoa, the Basal Species in the mojavensis Cluster.</title>
        <authorList>
            <person name="Vanderlinde T."/>
            <person name="Dupim E.G."/>
            <person name="Nazario-Yepiz N.O."/>
            <person name="Carvalho A.B."/>
        </authorList>
    </citation>
    <scope>NUCLEOTIDE SEQUENCE [LARGE SCALE GENOMIC DNA]</scope>
    <source>
        <strain evidence="8">Navoj_Jal97</strain>
        <tissue evidence="8">Whole organism</tissue>
    </source>
</reference>
<dbReference type="STRING" id="7232.A0A484B0P7"/>
<dbReference type="AlphaFoldDB" id="A0A484B0P7"/>
<protein>
    <recommendedName>
        <fullName evidence="7">Carboxylesterase type B domain-containing protein</fullName>
    </recommendedName>
</protein>
<dbReference type="Proteomes" id="UP000295192">
    <property type="component" value="Unassembled WGS sequence"/>
</dbReference>
<dbReference type="PANTHER" id="PTHR43918:SF4">
    <property type="entry name" value="CARBOXYLIC ESTER HYDROLASE"/>
    <property type="match status" value="1"/>
</dbReference>
<dbReference type="InterPro" id="IPR050654">
    <property type="entry name" value="AChE-related_enzymes"/>
</dbReference>
<dbReference type="Pfam" id="PF00135">
    <property type="entry name" value="COesterase"/>
    <property type="match status" value="1"/>
</dbReference>
<sequence>MQLFRLFHWLLFTWLSLWGCGAQQTHIKLEQGDLIGLKVFPDGARSAVYAFLGIPYAQPALGSLRFAPAKSHNGWNRTLQATAMQPICPQLSNTIYDESADGSISRAASNSEDCLYLNIWTPESGLRYGKLPMLVIISGEDFAYDWPRNRINGMDFAAAEGIVVVSVQYRNNIYGWLGLGQDHRQLPGNYGLSDVQMALRWLQRNAVSFGANADQLTLLGHGSGATLALAIALQPAPDGASLFKQLILMSPGPVLYALGAGHQERIVATGRTLVHKLGCQFEEAQHRQLLSCLRRKSSEDLLRAYESVYNHGNASMQLGVQLPHSDDLEQRLANVSLPPMLLGIGSNEGAFMQDYWLDVARDGQQALHSYINATLLPNVLRSMNPHLEAGASDTQLAAIRWRYYSDDASVTQLLWGMQRLLSEALYETPFLRLLQLLNNSSSVGYAYVFDQSHAHAMDMRGRQNLFGGASHSADLPLLLGPSLFQQIARRRFSAEEEQLCRKLRDSFANFVKGGNPTPGRIYDAWQPYTQQRPFIYALGERTKSLELPTSEDEAAIEDLLSGKQQIGIGTDRSLSRTNRHDNYRQGNVNSYVTNNQLDSGYGNHLRRVYGFWQVLLPSTQDGELRDGSGGVLTQRVKLLEASADAARYRQGFYAMLGLWFRWTTIFGRKAQHGTGTSVANVESWRKGGRTAKQERERERVREPAPSNRMRRPRQLQPYDDPSAGNKATNIARVTGIGTGGRARDGCGDGATANGDEATVAELMDTVRNKYEQNMAIKNWQYQLTCDKF</sequence>
<dbReference type="GO" id="GO:0005615">
    <property type="term" value="C:extracellular space"/>
    <property type="evidence" value="ECO:0007669"/>
    <property type="project" value="TreeGrafter"/>
</dbReference>
<evidence type="ECO:0000256" key="1">
    <source>
        <dbReference type="ARBA" id="ARBA00005964"/>
    </source>
</evidence>
<gene>
    <name evidence="8" type="ORF">AWZ03_011322</name>
</gene>
<evidence type="ECO:0000259" key="7">
    <source>
        <dbReference type="Pfam" id="PF00135"/>
    </source>
</evidence>
<dbReference type="GO" id="GO:0005886">
    <property type="term" value="C:plasma membrane"/>
    <property type="evidence" value="ECO:0007669"/>
    <property type="project" value="TreeGrafter"/>
</dbReference>
<keyword evidence="3" id="KW-0378">Hydrolase</keyword>
<name>A0A484B0P7_DRONA</name>
<keyword evidence="4" id="KW-0325">Glycoprotein</keyword>
<accession>A0A484B0P7</accession>
<evidence type="ECO:0000313" key="9">
    <source>
        <dbReference type="Proteomes" id="UP000295192"/>
    </source>
</evidence>
<dbReference type="Gene3D" id="3.40.50.1820">
    <property type="entry name" value="alpha/beta hydrolase"/>
    <property type="match status" value="1"/>
</dbReference>
<feature type="region of interest" description="Disordered" evidence="5">
    <location>
        <begin position="676"/>
        <end position="726"/>
    </location>
</feature>
<dbReference type="InterPro" id="IPR002018">
    <property type="entry name" value="CarbesteraseB"/>
</dbReference>
<dbReference type="GO" id="GO:0006581">
    <property type="term" value="P:acetylcholine catabolic process"/>
    <property type="evidence" value="ECO:0007669"/>
    <property type="project" value="TreeGrafter"/>
</dbReference>
<evidence type="ECO:0000256" key="5">
    <source>
        <dbReference type="SAM" id="MobiDB-lite"/>
    </source>
</evidence>
<evidence type="ECO:0000256" key="2">
    <source>
        <dbReference type="ARBA" id="ARBA00022487"/>
    </source>
</evidence>
<feature type="compositionally biased region" description="Basic and acidic residues" evidence="5">
    <location>
        <begin position="691"/>
        <end position="702"/>
    </location>
</feature>
<feature type="domain" description="Carboxylesterase type B" evidence="7">
    <location>
        <begin position="24"/>
        <end position="546"/>
    </location>
</feature>
<comment type="similarity">
    <text evidence="1">Belongs to the type-B carboxylesterase/lipase family.</text>
</comment>
<evidence type="ECO:0000256" key="3">
    <source>
        <dbReference type="ARBA" id="ARBA00022801"/>
    </source>
</evidence>
<dbReference type="GO" id="GO:0003990">
    <property type="term" value="F:acetylcholinesterase activity"/>
    <property type="evidence" value="ECO:0007669"/>
    <property type="project" value="TreeGrafter"/>
</dbReference>
<keyword evidence="2" id="KW-0719">Serine esterase</keyword>
<organism evidence="8 9">
    <name type="scientific">Drosophila navojoa</name>
    <name type="common">Fruit fly</name>
    <dbReference type="NCBI Taxonomy" id="7232"/>
    <lineage>
        <taxon>Eukaryota</taxon>
        <taxon>Metazoa</taxon>
        <taxon>Ecdysozoa</taxon>
        <taxon>Arthropoda</taxon>
        <taxon>Hexapoda</taxon>
        <taxon>Insecta</taxon>
        <taxon>Pterygota</taxon>
        <taxon>Neoptera</taxon>
        <taxon>Endopterygota</taxon>
        <taxon>Diptera</taxon>
        <taxon>Brachycera</taxon>
        <taxon>Muscomorpha</taxon>
        <taxon>Ephydroidea</taxon>
        <taxon>Drosophilidae</taxon>
        <taxon>Drosophila</taxon>
    </lineage>
</organism>
<evidence type="ECO:0000256" key="6">
    <source>
        <dbReference type="SAM" id="SignalP"/>
    </source>
</evidence>
<dbReference type="SUPFAM" id="SSF53474">
    <property type="entry name" value="alpha/beta-Hydrolases"/>
    <property type="match status" value="1"/>
</dbReference>
<dbReference type="PROSITE" id="PS00941">
    <property type="entry name" value="CARBOXYLESTERASE_B_2"/>
    <property type="match status" value="1"/>
</dbReference>
<dbReference type="InterPro" id="IPR029058">
    <property type="entry name" value="AB_hydrolase_fold"/>
</dbReference>
<dbReference type="OrthoDB" id="19501at2759"/>